<sequence length="131" mass="15115">MSNILKIWGERRRILLDDKNEIDLLYLKKDCFCSTHAHKYKANTFYVISGSVKIDAEFGNIILTKNKSWTVNPPIKHRFVALEDSVIIEIASVKEGMIDEKDIQRESQGGKIINGKEYTENELREKGMLDL</sequence>
<dbReference type="GO" id="GO:0005976">
    <property type="term" value="P:polysaccharide metabolic process"/>
    <property type="evidence" value="ECO:0007669"/>
    <property type="project" value="InterPro"/>
</dbReference>
<dbReference type="Gene3D" id="2.60.120.10">
    <property type="entry name" value="Jelly Rolls"/>
    <property type="match status" value="1"/>
</dbReference>
<dbReference type="EMBL" id="BARS01040717">
    <property type="protein sequence ID" value="GAG38777.1"/>
    <property type="molecule type" value="Genomic_DNA"/>
</dbReference>
<dbReference type="AlphaFoldDB" id="X0XU00"/>
<gene>
    <name evidence="2" type="ORF">S01H1_62030</name>
</gene>
<organism evidence="2">
    <name type="scientific">marine sediment metagenome</name>
    <dbReference type="NCBI Taxonomy" id="412755"/>
    <lineage>
        <taxon>unclassified sequences</taxon>
        <taxon>metagenomes</taxon>
        <taxon>ecological metagenomes</taxon>
    </lineage>
</organism>
<evidence type="ECO:0000313" key="2">
    <source>
        <dbReference type="EMBL" id="GAG38777.1"/>
    </source>
</evidence>
<dbReference type="SUPFAM" id="SSF51182">
    <property type="entry name" value="RmlC-like cupins"/>
    <property type="match status" value="1"/>
</dbReference>
<dbReference type="InterPro" id="IPR001538">
    <property type="entry name" value="Man6P_isomerase-2_C"/>
</dbReference>
<dbReference type="Pfam" id="PF01050">
    <property type="entry name" value="MannoseP_isomer"/>
    <property type="match status" value="1"/>
</dbReference>
<reference evidence="2" key="1">
    <citation type="journal article" date="2014" name="Front. Microbiol.">
        <title>High frequency of phylogenetically diverse reductive dehalogenase-homologous genes in deep subseafloor sedimentary metagenomes.</title>
        <authorList>
            <person name="Kawai M."/>
            <person name="Futagami T."/>
            <person name="Toyoda A."/>
            <person name="Takaki Y."/>
            <person name="Nishi S."/>
            <person name="Hori S."/>
            <person name="Arai W."/>
            <person name="Tsubouchi T."/>
            <person name="Morono Y."/>
            <person name="Uchiyama I."/>
            <person name="Ito T."/>
            <person name="Fujiyama A."/>
            <person name="Inagaki F."/>
            <person name="Takami H."/>
        </authorList>
    </citation>
    <scope>NUCLEOTIDE SEQUENCE</scope>
    <source>
        <strain evidence="2">Expedition CK06-06</strain>
    </source>
</reference>
<accession>X0XU00</accession>
<proteinExistence type="predicted"/>
<comment type="caution">
    <text evidence="2">The sequence shown here is derived from an EMBL/GenBank/DDBJ whole genome shotgun (WGS) entry which is preliminary data.</text>
</comment>
<feature type="domain" description="Mannose-6-phosphate isomerase type II C-terminal" evidence="1">
    <location>
        <begin position="4"/>
        <end position="105"/>
    </location>
</feature>
<protein>
    <recommendedName>
        <fullName evidence="1">Mannose-6-phosphate isomerase type II C-terminal domain-containing protein</fullName>
    </recommendedName>
</protein>
<dbReference type="GO" id="GO:0016779">
    <property type="term" value="F:nucleotidyltransferase activity"/>
    <property type="evidence" value="ECO:0007669"/>
    <property type="project" value="InterPro"/>
</dbReference>
<dbReference type="InterPro" id="IPR011051">
    <property type="entry name" value="RmlC_Cupin_sf"/>
</dbReference>
<name>X0XU00_9ZZZZ</name>
<evidence type="ECO:0000259" key="1">
    <source>
        <dbReference type="Pfam" id="PF01050"/>
    </source>
</evidence>
<dbReference type="InterPro" id="IPR014710">
    <property type="entry name" value="RmlC-like_jellyroll"/>
</dbReference>